<evidence type="ECO:0000313" key="3">
    <source>
        <dbReference type="Proteomes" id="UP001229244"/>
    </source>
</evidence>
<dbReference type="AlphaFoldDB" id="A0AAE3VPC6"/>
<dbReference type="EMBL" id="JAUSUL010000002">
    <property type="protein sequence ID" value="MDQ0315829.1"/>
    <property type="molecule type" value="Genomic_DNA"/>
</dbReference>
<dbReference type="SUPFAM" id="SSF56801">
    <property type="entry name" value="Acetyl-CoA synthetase-like"/>
    <property type="match status" value="1"/>
</dbReference>
<gene>
    <name evidence="2" type="ORF">J2S73_002286</name>
</gene>
<dbReference type="Gene3D" id="3.30.300.30">
    <property type="match status" value="1"/>
</dbReference>
<dbReference type="InterPro" id="IPR045851">
    <property type="entry name" value="AMP-bd_C_sf"/>
</dbReference>
<keyword evidence="3" id="KW-1185">Reference proteome</keyword>
<dbReference type="RefSeq" id="WP_306885659.1">
    <property type="nucleotide sequence ID" value="NZ_JAUSUL010000002.1"/>
</dbReference>
<dbReference type="Pfam" id="PF13193">
    <property type="entry name" value="AMP-binding_C"/>
    <property type="match status" value="1"/>
</dbReference>
<name>A0AAE3VPC6_9HYPH</name>
<sequence>MDANTPAPAASFEPESVLKSDVFSRVTLGRLGPATVVERDVGPTPVWSRPLAHLLAWHERRALRRLAGLEGVPQLVAADRTHLYRSWLSGVPLHIAQPTGDTAFFREAKRRLHALHRRGVVHNDLAKQQNWLRLADGTPALIDFQLASVFRRRGKLFRVLAYEDLRHLLKHKRRYCPDALTPRERAVLARKSLPTRIWMATGKRVYNTVTRDLFSWSDGEGGHDRLREYGARLEERLEAHPNVARAVVASYPYPRHGAGLYAFVETHGAADPAELQSWCRESLGAPGTPDLVQPVDALPETADGAPRRDLLTLVARNLLDDLDASEADATARDRVRRIAAGRLNLSDRTFSAGDPSRQT</sequence>
<dbReference type="Proteomes" id="UP001229244">
    <property type="component" value="Unassembled WGS sequence"/>
</dbReference>
<protein>
    <recommendedName>
        <fullName evidence="1">AMP-binding enzyme C-terminal domain-containing protein</fullName>
    </recommendedName>
</protein>
<proteinExistence type="predicted"/>
<dbReference type="Gene3D" id="1.10.510.10">
    <property type="entry name" value="Transferase(Phosphotransferase) domain 1"/>
    <property type="match status" value="1"/>
</dbReference>
<feature type="domain" description="AMP-binding enzyme C-terminal" evidence="1">
    <location>
        <begin position="233"/>
        <end position="304"/>
    </location>
</feature>
<dbReference type="InterPro" id="IPR011009">
    <property type="entry name" value="Kinase-like_dom_sf"/>
</dbReference>
<reference evidence="2" key="1">
    <citation type="submission" date="2023-07" db="EMBL/GenBank/DDBJ databases">
        <title>Genomic Encyclopedia of Type Strains, Phase IV (KMG-IV): sequencing the most valuable type-strain genomes for metagenomic binning, comparative biology and taxonomic classification.</title>
        <authorList>
            <person name="Goeker M."/>
        </authorList>
    </citation>
    <scope>NUCLEOTIDE SEQUENCE</scope>
    <source>
        <strain evidence="2">DSM 21202</strain>
    </source>
</reference>
<evidence type="ECO:0000259" key="1">
    <source>
        <dbReference type="Pfam" id="PF13193"/>
    </source>
</evidence>
<dbReference type="InterPro" id="IPR025110">
    <property type="entry name" value="AMP-bd_C"/>
</dbReference>
<organism evidence="2 3">
    <name type="scientific">Amorphus orientalis</name>
    <dbReference type="NCBI Taxonomy" id="649198"/>
    <lineage>
        <taxon>Bacteria</taxon>
        <taxon>Pseudomonadati</taxon>
        <taxon>Pseudomonadota</taxon>
        <taxon>Alphaproteobacteria</taxon>
        <taxon>Hyphomicrobiales</taxon>
        <taxon>Amorphaceae</taxon>
        <taxon>Amorphus</taxon>
    </lineage>
</organism>
<dbReference type="SUPFAM" id="SSF56112">
    <property type="entry name" value="Protein kinase-like (PK-like)"/>
    <property type="match status" value="1"/>
</dbReference>
<accession>A0AAE3VPC6</accession>
<comment type="caution">
    <text evidence="2">The sequence shown here is derived from an EMBL/GenBank/DDBJ whole genome shotgun (WGS) entry which is preliminary data.</text>
</comment>
<evidence type="ECO:0000313" key="2">
    <source>
        <dbReference type="EMBL" id="MDQ0315829.1"/>
    </source>
</evidence>